<protein>
    <recommendedName>
        <fullName evidence="4">Transmembrane protein</fullName>
    </recommendedName>
</protein>
<proteinExistence type="predicted"/>
<keyword evidence="3" id="KW-1185">Reference proteome</keyword>
<keyword evidence="1" id="KW-0812">Transmembrane</keyword>
<feature type="transmembrane region" description="Helical" evidence="1">
    <location>
        <begin position="63"/>
        <end position="96"/>
    </location>
</feature>
<evidence type="ECO:0008006" key="4">
    <source>
        <dbReference type="Google" id="ProtNLM"/>
    </source>
</evidence>
<reference evidence="2 3" key="1">
    <citation type="journal article" date="2018" name="J. Allergy Clin. Immunol.">
        <title>High-quality assembly of Dermatophagoides pteronyssinus genome and transcriptome reveals a wide range of novel allergens.</title>
        <authorList>
            <person name="Liu X.Y."/>
            <person name="Yang K.Y."/>
            <person name="Wang M.Q."/>
            <person name="Kwok J.S."/>
            <person name="Zeng X."/>
            <person name="Yang Z."/>
            <person name="Xiao X.J."/>
            <person name="Lau C.P."/>
            <person name="Li Y."/>
            <person name="Huang Z.M."/>
            <person name="Ba J.G."/>
            <person name="Yim A.K."/>
            <person name="Ouyang C.Y."/>
            <person name="Ngai S.M."/>
            <person name="Chan T.F."/>
            <person name="Leung E.L."/>
            <person name="Liu L."/>
            <person name="Liu Z.G."/>
            <person name="Tsui S.K."/>
        </authorList>
    </citation>
    <scope>NUCLEOTIDE SEQUENCE [LARGE SCALE GENOMIC DNA]</scope>
    <source>
        <strain evidence="2">Derp</strain>
    </source>
</reference>
<sequence>MITNERCPNKQPNLPSIERLLLPLPLTVTNCKLIGKIDSRFQEKINQQYLQHHRHHRFVHHRLLLIALVRLLLLLLFNGCCCCGYCIFVVRCFLLLSPKSAKPFIFNVSAVFNNEFN</sequence>
<keyword evidence="1" id="KW-1133">Transmembrane helix</keyword>
<evidence type="ECO:0000256" key="1">
    <source>
        <dbReference type="SAM" id="Phobius"/>
    </source>
</evidence>
<dbReference type="EMBL" id="NJHN03000062">
    <property type="protein sequence ID" value="KAH9418809.1"/>
    <property type="molecule type" value="Genomic_DNA"/>
</dbReference>
<keyword evidence="1" id="KW-0472">Membrane</keyword>
<reference evidence="2 3" key="2">
    <citation type="journal article" date="2022" name="Mol. Biol. Evol.">
        <title>Comparative Genomics Reveals Insights into the Divergent Evolution of Astigmatic Mites and Household Pest Adaptations.</title>
        <authorList>
            <person name="Xiong Q."/>
            <person name="Wan A.T."/>
            <person name="Liu X."/>
            <person name="Fung C.S."/>
            <person name="Xiao X."/>
            <person name="Malainual N."/>
            <person name="Hou J."/>
            <person name="Wang L."/>
            <person name="Wang M."/>
            <person name="Yang K.Y."/>
            <person name="Cui Y."/>
            <person name="Leung E.L."/>
            <person name="Nong W."/>
            <person name="Shin S.K."/>
            <person name="Au S.W."/>
            <person name="Jeong K.Y."/>
            <person name="Chew F.T."/>
            <person name="Hui J.H."/>
            <person name="Leung T.F."/>
            <person name="Tungtrongchitr A."/>
            <person name="Zhong N."/>
            <person name="Liu Z."/>
            <person name="Tsui S.K."/>
        </authorList>
    </citation>
    <scope>NUCLEOTIDE SEQUENCE [LARGE SCALE GENOMIC DNA]</scope>
    <source>
        <strain evidence="2">Derp</strain>
    </source>
</reference>
<evidence type="ECO:0000313" key="3">
    <source>
        <dbReference type="Proteomes" id="UP000887458"/>
    </source>
</evidence>
<accession>A0ABQ8J8B0</accession>
<name>A0ABQ8J8B0_DERPT</name>
<comment type="caution">
    <text evidence="2">The sequence shown here is derived from an EMBL/GenBank/DDBJ whole genome shotgun (WGS) entry which is preliminary data.</text>
</comment>
<evidence type="ECO:0000313" key="2">
    <source>
        <dbReference type="EMBL" id="KAH9418809.1"/>
    </source>
</evidence>
<organism evidence="2 3">
    <name type="scientific">Dermatophagoides pteronyssinus</name>
    <name type="common">European house dust mite</name>
    <dbReference type="NCBI Taxonomy" id="6956"/>
    <lineage>
        <taxon>Eukaryota</taxon>
        <taxon>Metazoa</taxon>
        <taxon>Ecdysozoa</taxon>
        <taxon>Arthropoda</taxon>
        <taxon>Chelicerata</taxon>
        <taxon>Arachnida</taxon>
        <taxon>Acari</taxon>
        <taxon>Acariformes</taxon>
        <taxon>Sarcoptiformes</taxon>
        <taxon>Astigmata</taxon>
        <taxon>Psoroptidia</taxon>
        <taxon>Analgoidea</taxon>
        <taxon>Pyroglyphidae</taxon>
        <taxon>Dermatophagoidinae</taxon>
        <taxon>Dermatophagoides</taxon>
    </lineage>
</organism>
<gene>
    <name evidence="2" type="ORF">DERP_004135</name>
</gene>
<dbReference type="Proteomes" id="UP000887458">
    <property type="component" value="Unassembled WGS sequence"/>
</dbReference>